<reference evidence="3" key="1">
    <citation type="submission" date="2021-03" db="EMBL/GenBank/DDBJ databases">
        <authorList>
            <person name="Tagirdzhanova G."/>
        </authorList>
    </citation>
    <scope>NUCLEOTIDE SEQUENCE</scope>
</reference>
<dbReference type="Pfam" id="PF22942">
    <property type="entry name" value="DUF7025"/>
    <property type="match status" value="1"/>
</dbReference>
<gene>
    <name evidence="3" type="ORF">ALECFALPRED_009746</name>
</gene>
<dbReference type="Gene3D" id="3.40.50.300">
    <property type="entry name" value="P-loop containing nucleotide triphosphate hydrolases"/>
    <property type="match status" value="1"/>
</dbReference>
<dbReference type="Proteomes" id="UP000664203">
    <property type="component" value="Unassembled WGS sequence"/>
</dbReference>
<evidence type="ECO:0000313" key="3">
    <source>
        <dbReference type="EMBL" id="CAF9942432.1"/>
    </source>
</evidence>
<dbReference type="InterPro" id="IPR027417">
    <property type="entry name" value="P-loop_NTPase"/>
</dbReference>
<dbReference type="GO" id="GO:0016887">
    <property type="term" value="F:ATP hydrolysis activity"/>
    <property type="evidence" value="ECO:0007669"/>
    <property type="project" value="InterPro"/>
</dbReference>
<dbReference type="OrthoDB" id="10042665at2759"/>
<dbReference type="PANTHER" id="PTHR46411:SF1">
    <property type="entry name" value="FAMILY ATPASE, PUTATIVE (AFU_ORTHOLOGUE AFUA_7G05752)-RELATED"/>
    <property type="match status" value="1"/>
</dbReference>
<organism evidence="3 4">
    <name type="scientific">Alectoria fallacina</name>
    <dbReference type="NCBI Taxonomy" id="1903189"/>
    <lineage>
        <taxon>Eukaryota</taxon>
        <taxon>Fungi</taxon>
        <taxon>Dikarya</taxon>
        <taxon>Ascomycota</taxon>
        <taxon>Pezizomycotina</taxon>
        <taxon>Lecanoromycetes</taxon>
        <taxon>OSLEUM clade</taxon>
        <taxon>Lecanoromycetidae</taxon>
        <taxon>Lecanorales</taxon>
        <taxon>Lecanorineae</taxon>
        <taxon>Parmeliaceae</taxon>
        <taxon>Alectoria</taxon>
    </lineage>
</organism>
<dbReference type="Pfam" id="PF00004">
    <property type="entry name" value="AAA"/>
    <property type="match status" value="1"/>
</dbReference>
<dbReference type="SUPFAM" id="SSF52540">
    <property type="entry name" value="P-loop containing nucleoside triphosphate hydrolases"/>
    <property type="match status" value="1"/>
</dbReference>
<dbReference type="InterPro" id="IPR003959">
    <property type="entry name" value="ATPase_AAA_core"/>
</dbReference>
<dbReference type="EMBL" id="CAJPDR010000752">
    <property type="protein sequence ID" value="CAF9942432.1"/>
    <property type="molecule type" value="Genomic_DNA"/>
</dbReference>
<evidence type="ECO:0000313" key="4">
    <source>
        <dbReference type="Proteomes" id="UP000664203"/>
    </source>
</evidence>
<dbReference type="SMART" id="SM00382">
    <property type="entry name" value="AAA"/>
    <property type="match status" value="1"/>
</dbReference>
<protein>
    <recommendedName>
        <fullName evidence="2">AAA+ ATPase domain-containing protein</fullName>
    </recommendedName>
</protein>
<accession>A0A8H3J886</accession>
<feature type="domain" description="AAA+ ATPase" evidence="2">
    <location>
        <begin position="522"/>
        <end position="648"/>
    </location>
</feature>
<keyword evidence="4" id="KW-1185">Reference proteome</keyword>
<dbReference type="PANTHER" id="PTHR46411">
    <property type="entry name" value="FAMILY ATPASE, PUTATIVE-RELATED"/>
    <property type="match status" value="1"/>
</dbReference>
<sequence length="744" mass="84237">MLNRGGGSAHTSESESESMEVPGAGTPPSVGSKEEKIEIPSEGNEKAPDGKFPEMEKEIQKPRASVLEYKSVSQVWDKDTYGRKLVDSLEDSSKKRDKYEEFIFVVRRQYDDRNMHFKIFIDVKSELLRDVLRQVLRGIPTVSLHGDKPEIRIEILFHFLSQIESKRDIALLESDKMTQHLDLLVRFLQEHYASIIKTLPELLERGEMTFDLLWTLFPPNTVVYTSCVYSEEPKCLIFDFGEEKILKKGKFYVLQCRYLDFNGKLLGEVISNLLIPEFRGAKPIKSLEAFPLKYHQEMAKVKSQLIERGRRFASLKGIHHTAYQGLAHQKRKGEPFKFSVKGRIMVDPIAFKEHNPNYERPRVDGLSGRDILGIRNDVLHEILIEGLGLTDDIKHAGAKNKTSEMKNEEFLVCGPTVLGFSLDRRAWGTFLHSLQKRLRLENNADFDRIAEFAVSGIQDITWTTLPFDTLVIPTKTKEMLQALVHNQIPDPDKPAFDDFIEGKGKGLIVLLQYVGTAPSLGSYDAYYCSGPPGVGKTLTAEAVSEYQKRPLYRVCAGDLGLDSEKLEDRLAEILDLVARWKAILLLDEADVFLEARTQHHLQHNTLVSVFLRQLEYFQGVMILTTNRVTVFDEAVQSRIHLGIKYDQLSKKAKAEIWTAFIKQANKVSTTGEGGKLSPKQLDDLSRREFNGRQIKNTVRMAHAFATAKGIPLGYDHLVAAIEANEDFDNDFRGAGQAASAASYL</sequence>
<evidence type="ECO:0000259" key="2">
    <source>
        <dbReference type="SMART" id="SM00382"/>
    </source>
</evidence>
<comment type="caution">
    <text evidence="3">The sequence shown here is derived from an EMBL/GenBank/DDBJ whole genome shotgun (WGS) entry which is preliminary data.</text>
</comment>
<dbReference type="GO" id="GO:0005524">
    <property type="term" value="F:ATP binding"/>
    <property type="evidence" value="ECO:0007669"/>
    <property type="project" value="InterPro"/>
</dbReference>
<dbReference type="InterPro" id="IPR003593">
    <property type="entry name" value="AAA+_ATPase"/>
</dbReference>
<proteinExistence type="predicted"/>
<dbReference type="InterPro" id="IPR054289">
    <property type="entry name" value="DUF7025"/>
</dbReference>
<feature type="region of interest" description="Disordered" evidence="1">
    <location>
        <begin position="1"/>
        <end position="58"/>
    </location>
</feature>
<name>A0A8H3J886_9LECA</name>
<feature type="compositionally biased region" description="Basic and acidic residues" evidence="1">
    <location>
        <begin position="32"/>
        <end position="58"/>
    </location>
</feature>
<evidence type="ECO:0000256" key="1">
    <source>
        <dbReference type="SAM" id="MobiDB-lite"/>
    </source>
</evidence>
<dbReference type="AlphaFoldDB" id="A0A8H3J886"/>